<dbReference type="Pfam" id="PF25868">
    <property type="entry name" value="Fn1_3"/>
    <property type="match status" value="1"/>
</dbReference>
<dbReference type="Pfam" id="PF25537">
    <property type="entry name" value="DUF7921"/>
    <property type="match status" value="1"/>
</dbReference>
<evidence type="ECO:0000256" key="3">
    <source>
        <dbReference type="ARBA" id="ARBA00022475"/>
    </source>
</evidence>
<evidence type="ECO:0000256" key="4">
    <source>
        <dbReference type="ARBA" id="ARBA00022729"/>
    </source>
</evidence>
<dbReference type="GO" id="GO:0009897">
    <property type="term" value="C:external side of plasma membrane"/>
    <property type="evidence" value="ECO:0007669"/>
    <property type="project" value="TreeGrafter"/>
</dbReference>
<feature type="region of interest" description="Disordered" evidence="8">
    <location>
        <begin position="417"/>
        <end position="499"/>
    </location>
</feature>
<organism evidence="10 11">
    <name type="scientific">Parthenolecanium corni</name>
    <dbReference type="NCBI Taxonomy" id="536013"/>
    <lineage>
        <taxon>Eukaryota</taxon>
        <taxon>Metazoa</taxon>
        <taxon>Ecdysozoa</taxon>
        <taxon>Arthropoda</taxon>
        <taxon>Hexapoda</taxon>
        <taxon>Insecta</taxon>
        <taxon>Pterygota</taxon>
        <taxon>Neoptera</taxon>
        <taxon>Paraneoptera</taxon>
        <taxon>Hemiptera</taxon>
        <taxon>Sternorrhyncha</taxon>
        <taxon>Coccoidea</taxon>
        <taxon>Coccidae</taxon>
        <taxon>Parthenolecanium</taxon>
    </lineage>
</organism>
<comment type="similarity">
    <text evidence="2">Belongs to the GDNFR family.</text>
</comment>
<dbReference type="GO" id="GO:0043235">
    <property type="term" value="C:receptor complex"/>
    <property type="evidence" value="ECO:0007669"/>
    <property type="project" value="TreeGrafter"/>
</dbReference>
<dbReference type="GO" id="GO:0007169">
    <property type="term" value="P:cell surface receptor protein tyrosine kinase signaling pathway"/>
    <property type="evidence" value="ECO:0007669"/>
    <property type="project" value="UniProtKB-ARBA"/>
</dbReference>
<reference evidence="10 11" key="1">
    <citation type="submission" date="2024-03" db="EMBL/GenBank/DDBJ databases">
        <title>Adaptation during the transition from Ophiocordyceps entomopathogen to insect associate is accompanied by gene loss and intensified selection.</title>
        <authorList>
            <person name="Ward C.M."/>
            <person name="Onetto C.A."/>
            <person name="Borneman A.R."/>
        </authorList>
    </citation>
    <scope>NUCLEOTIDE SEQUENCE [LARGE SCALE GENOMIC DNA]</scope>
    <source>
        <strain evidence="10">AWRI1</strain>
        <tissue evidence="10">Single Adult Female</tissue>
    </source>
</reference>
<comment type="subcellular location">
    <subcellularLocation>
        <location evidence="1">Cell membrane</location>
    </subcellularLocation>
</comment>
<keyword evidence="4" id="KW-0732">Signal</keyword>
<sequence length="807" mass="90369">MLAPPLQPINSKRVSLFCTHFVPFVSCSTVTVTKCQAALKTLQTFPFFNPTCLCREPQLDQKCNSFRTFLFDHPCLFVSRREKDPYPIDSLVSCTHAHSICKSDPNCSRIYDHFKNVCRTNEDDKCLPELQEACKEAWAEIRLTPMFGCICPPNLWQGQKKCDRHFNFVNHNRCAGSDMSIETNDVLTNFQSTCYQAMEMCQKNLKCASAISAIIAYCSSGECRREKCRHSLQAFYRNKSLVKYAVEIAFCLCKKTNNSEEDACMKAQNTLHPSCAQEVDTIAQPTCHSVAEGCRGDHECAPLLEEFEQLCATDNYTKTCAGYPEQCRIGMLGILGTKLRTNCICKGTDRAKLYECVGWQRVLWFNPCVVEAQREFHMNKVRASMSLHKHSSNSISTSSSSTYAMTIPTTTTSLVVTRTTSTTTRTTIPPSTTTTTTSKPTTRAVRTTRPTTPSTTTTKLSTRATSPATSSTQSTTRTTEPNTQIFRKHSSNNGLSNVISRGRDKSAMHATQAPLNAFLTPVAEDKRRVTTLSTTTKHYNYFANLRTRARPTISPQGCTLKKTSLDEEMFVAEGKATRFYHDFENDCSELCYCAPGSLLRCQTECIQPISCKNEKAMYKHGAPSYQAFRGRCLCYSAKFICMRPKLGTYTTPPGVFLYLGYSSLDEHLLSKHVSFDIQTSVQELQELISKTLAPEASCGLSLFSVAEENVIVIAKHKNQSWDSVGQVNMNPTMEEVAQDKVSCHSSLEKLVKAVNEQHNNIKTNVFLSVFKLAEIDIIYPETSNSITIKSTLILSYFSIFTIYMVNG</sequence>
<feature type="domain" description="GDNF/GAS1" evidence="9">
    <location>
        <begin position="194"/>
        <end position="275"/>
    </location>
</feature>
<evidence type="ECO:0000256" key="6">
    <source>
        <dbReference type="ARBA" id="ARBA00023170"/>
    </source>
</evidence>
<evidence type="ECO:0000256" key="8">
    <source>
        <dbReference type="SAM" id="MobiDB-lite"/>
    </source>
</evidence>
<evidence type="ECO:0000256" key="5">
    <source>
        <dbReference type="ARBA" id="ARBA00023136"/>
    </source>
</evidence>
<evidence type="ECO:0000313" key="11">
    <source>
        <dbReference type="Proteomes" id="UP001367676"/>
    </source>
</evidence>
<dbReference type="EMBL" id="JBBCAQ010000010">
    <property type="protein sequence ID" value="KAK7601256.1"/>
    <property type="molecule type" value="Genomic_DNA"/>
</dbReference>
<feature type="compositionally biased region" description="Low complexity" evidence="8">
    <location>
        <begin position="417"/>
        <end position="484"/>
    </location>
</feature>
<proteinExistence type="inferred from homology"/>
<dbReference type="SMART" id="SM00907">
    <property type="entry name" value="GDNF"/>
    <property type="match status" value="4"/>
</dbReference>
<dbReference type="InterPro" id="IPR057681">
    <property type="entry name" value="DUF7921"/>
</dbReference>
<feature type="domain" description="GDNF/GAS1" evidence="9">
    <location>
        <begin position="94"/>
        <end position="174"/>
    </location>
</feature>
<evidence type="ECO:0000256" key="7">
    <source>
        <dbReference type="ARBA" id="ARBA00023180"/>
    </source>
</evidence>
<accession>A0AAN9TNL8</accession>
<keyword evidence="6" id="KW-0675">Receptor</keyword>
<comment type="caution">
    <text evidence="10">The sequence shown here is derived from an EMBL/GenBank/DDBJ whole genome shotgun (WGS) entry which is preliminary data.</text>
</comment>
<keyword evidence="5" id="KW-0472">Membrane</keyword>
<evidence type="ECO:0000259" key="9">
    <source>
        <dbReference type="SMART" id="SM00907"/>
    </source>
</evidence>
<dbReference type="SUPFAM" id="SSF110035">
    <property type="entry name" value="GDNF receptor-like"/>
    <property type="match status" value="4"/>
</dbReference>
<feature type="domain" description="GDNF/GAS1" evidence="9">
    <location>
        <begin position="287"/>
        <end position="368"/>
    </location>
</feature>
<dbReference type="Pfam" id="PF02351">
    <property type="entry name" value="GDNF"/>
    <property type="match status" value="2"/>
</dbReference>
<dbReference type="Proteomes" id="UP001367676">
    <property type="component" value="Unassembled WGS sequence"/>
</dbReference>
<dbReference type="AlphaFoldDB" id="A0AAN9TNL8"/>
<evidence type="ECO:0000256" key="2">
    <source>
        <dbReference type="ARBA" id="ARBA00005961"/>
    </source>
</evidence>
<dbReference type="PANTHER" id="PTHR10269">
    <property type="entry name" value="GDNF RECEPTOR ALPHA"/>
    <property type="match status" value="1"/>
</dbReference>
<keyword evidence="3" id="KW-1003">Cell membrane</keyword>
<gene>
    <name evidence="10" type="ORF">V9T40_008697</name>
</gene>
<dbReference type="GO" id="GO:0038023">
    <property type="term" value="F:signaling receptor activity"/>
    <property type="evidence" value="ECO:0007669"/>
    <property type="project" value="InterPro"/>
</dbReference>
<evidence type="ECO:0000256" key="1">
    <source>
        <dbReference type="ARBA" id="ARBA00004236"/>
    </source>
</evidence>
<name>A0AAN9TNL8_9HEMI</name>
<feature type="domain" description="GDNF/GAS1" evidence="9">
    <location>
        <begin position="6"/>
        <end position="75"/>
    </location>
</feature>
<evidence type="ECO:0000313" key="10">
    <source>
        <dbReference type="EMBL" id="KAK7601256.1"/>
    </source>
</evidence>
<dbReference type="PANTHER" id="PTHR10269:SF12">
    <property type="entry name" value="GLIAL CELL LINE-DERIVED NEUROTROPHIC FAMILY RECEPTOR-LIKE, ISOFORM E"/>
    <property type="match status" value="1"/>
</dbReference>
<dbReference type="InterPro" id="IPR016017">
    <property type="entry name" value="GDNF/GAS1"/>
</dbReference>
<dbReference type="GO" id="GO:0007399">
    <property type="term" value="P:nervous system development"/>
    <property type="evidence" value="ECO:0007669"/>
    <property type="project" value="TreeGrafter"/>
</dbReference>
<dbReference type="InterPro" id="IPR003438">
    <property type="entry name" value="GDNF_rcpt"/>
</dbReference>
<protein>
    <recommendedName>
        <fullName evidence="9">GDNF/GAS1 domain-containing protein</fullName>
    </recommendedName>
</protein>
<keyword evidence="7" id="KW-0325">Glycoprotein</keyword>
<dbReference type="InterPro" id="IPR059035">
    <property type="entry name" value="Fn1_3"/>
</dbReference>
<dbReference type="InterPro" id="IPR037193">
    <property type="entry name" value="GDNF_alpha"/>
</dbReference>
<keyword evidence="11" id="KW-1185">Reference proteome</keyword>